<dbReference type="GeneID" id="9815653"/>
<organism evidence="3 4">
    <name type="scientific">Caenorhabditis remanei</name>
    <name type="common">Caenorhabditis vulgaris</name>
    <dbReference type="NCBI Taxonomy" id="31234"/>
    <lineage>
        <taxon>Eukaryota</taxon>
        <taxon>Metazoa</taxon>
        <taxon>Ecdysozoa</taxon>
        <taxon>Nematoda</taxon>
        <taxon>Chromadorea</taxon>
        <taxon>Rhabditida</taxon>
        <taxon>Rhabditina</taxon>
        <taxon>Rhabditomorpha</taxon>
        <taxon>Rhabditoidea</taxon>
        <taxon>Rhabditidae</taxon>
        <taxon>Peloderinae</taxon>
        <taxon>Caenorhabditis</taxon>
    </lineage>
</organism>
<feature type="transmembrane region" description="Helical" evidence="2">
    <location>
        <begin position="286"/>
        <end position="306"/>
    </location>
</feature>
<dbReference type="KEGG" id="crq:GCK72_001965"/>
<keyword evidence="2" id="KW-1133">Transmembrane helix</keyword>
<feature type="compositionally biased region" description="Polar residues" evidence="1">
    <location>
        <begin position="133"/>
        <end position="145"/>
    </location>
</feature>
<dbReference type="RefSeq" id="XP_053591853.1">
    <property type="nucleotide sequence ID" value="XM_053723208.1"/>
</dbReference>
<evidence type="ECO:0000256" key="1">
    <source>
        <dbReference type="SAM" id="MobiDB-lite"/>
    </source>
</evidence>
<gene>
    <name evidence="3" type="ORF">GCK72_001965</name>
</gene>
<feature type="compositionally biased region" description="Low complexity" evidence="1">
    <location>
        <begin position="72"/>
        <end position="115"/>
    </location>
</feature>
<proteinExistence type="predicted"/>
<dbReference type="Proteomes" id="UP000483820">
    <property type="component" value="Chromosome I"/>
</dbReference>
<dbReference type="EMBL" id="WUAV01000001">
    <property type="protein sequence ID" value="KAF1770147.1"/>
    <property type="molecule type" value="Genomic_DNA"/>
</dbReference>
<name>A0A6A5HV59_CAERE</name>
<reference evidence="3 4" key="1">
    <citation type="submission" date="2019-12" db="EMBL/GenBank/DDBJ databases">
        <title>Chromosome-level assembly of the Caenorhabditis remanei genome.</title>
        <authorList>
            <person name="Teterina A.A."/>
            <person name="Willis J.H."/>
            <person name="Phillips P.C."/>
        </authorList>
    </citation>
    <scope>NUCLEOTIDE SEQUENCE [LARGE SCALE GENOMIC DNA]</scope>
    <source>
        <strain evidence="3 4">PX506</strain>
        <tissue evidence="3">Whole organism</tissue>
    </source>
</reference>
<evidence type="ECO:0000256" key="2">
    <source>
        <dbReference type="SAM" id="Phobius"/>
    </source>
</evidence>
<feature type="compositionally biased region" description="Low complexity" evidence="1">
    <location>
        <begin position="173"/>
        <end position="208"/>
    </location>
</feature>
<keyword evidence="2" id="KW-0472">Membrane</keyword>
<protein>
    <submittedName>
        <fullName evidence="3">Uncharacterized protein</fullName>
    </submittedName>
</protein>
<feature type="region of interest" description="Disordered" evidence="1">
    <location>
        <begin position="72"/>
        <end position="266"/>
    </location>
</feature>
<evidence type="ECO:0000313" key="3">
    <source>
        <dbReference type="EMBL" id="KAF1770147.1"/>
    </source>
</evidence>
<keyword evidence="2" id="KW-0812">Transmembrane</keyword>
<sequence>MLSALSRIPTSSSPFPPLSIYGLSYSPSLISFLPFLSSIPPDYLTKTIRKNHQTRPNEPSGYPILEQLEMPSLRRSTSRSRNAASTSSTPSSSKKMSKAKSPSKSSSSRKPSKSPGRGRPAAANKKTPRVASKSATPRTASRTPKSPTSRAASRTPRSQPASASRSRSRSRARTTTASTPTSSAASSSTPRSTSRSRSTTHTPRSAPRVVKTAEVADDDEAPSPPVLRQRTPRNLTQDPPTSAQRLSRQGVSRVFSTSRSPAKPKSGCMDELKGNCLYVKQKVGSVLNLIYQFFYWLITSPFISLRDTWRANRPKNDYLAASLFFVICLGTTALFLLMFPHFALRMYRSAQKNIVAPFNYYQREFVLKVSDISENVHKWSYAKWKAMTEKWNNKATQTP</sequence>
<feature type="compositionally biased region" description="Low complexity" evidence="1">
    <location>
        <begin position="146"/>
        <end position="165"/>
    </location>
</feature>
<evidence type="ECO:0000313" key="4">
    <source>
        <dbReference type="Proteomes" id="UP000483820"/>
    </source>
</evidence>
<dbReference type="CTD" id="9815653"/>
<dbReference type="AlphaFoldDB" id="A0A6A5HV59"/>
<feature type="transmembrane region" description="Helical" evidence="2">
    <location>
        <begin position="318"/>
        <end position="339"/>
    </location>
</feature>
<feature type="compositionally biased region" description="Polar residues" evidence="1">
    <location>
        <begin position="232"/>
        <end position="260"/>
    </location>
</feature>
<accession>A0A6A5HV59</accession>
<comment type="caution">
    <text evidence="3">The sequence shown here is derived from an EMBL/GenBank/DDBJ whole genome shotgun (WGS) entry which is preliminary data.</text>
</comment>